<reference evidence="1 3" key="1">
    <citation type="journal article" date="2011" name="Nature">
        <title>The Medicago genome provides insight into the evolution of rhizobial symbioses.</title>
        <authorList>
            <person name="Young N.D."/>
            <person name="Debelle F."/>
            <person name="Oldroyd G.E."/>
            <person name="Geurts R."/>
            <person name="Cannon S.B."/>
            <person name="Udvardi M.K."/>
            <person name="Benedito V.A."/>
            <person name="Mayer K.F."/>
            <person name="Gouzy J."/>
            <person name="Schoof H."/>
            <person name="Van de Peer Y."/>
            <person name="Proost S."/>
            <person name="Cook D.R."/>
            <person name="Meyers B.C."/>
            <person name="Spannagl M."/>
            <person name="Cheung F."/>
            <person name="De Mita S."/>
            <person name="Krishnakumar V."/>
            <person name="Gundlach H."/>
            <person name="Zhou S."/>
            <person name="Mudge J."/>
            <person name="Bharti A.K."/>
            <person name="Murray J.D."/>
            <person name="Naoumkina M.A."/>
            <person name="Rosen B."/>
            <person name="Silverstein K.A."/>
            <person name="Tang H."/>
            <person name="Rombauts S."/>
            <person name="Zhao P.X."/>
            <person name="Zhou P."/>
            <person name="Barbe V."/>
            <person name="Bardou P."/>
            <person name="Bechner M."/>
            <person name="Bellec A."/>
            <person name="Berger A."/>
            <person name="Berges H."/>
            <person name="Bidwell S."/>
            <person name="Bisseling T."/>
            <person name="Choisne N."/>
            <person name="Couloux A."/>
            <person name="Denny R."/>
            <person name="Deshpande S."/>
            <person name="Dai X."/>
            <person name="Doyle J.J."/>
            <person name="Dudez A.M."/>
            <person name="Farmer A.D."/>
            <person name="Fouteau S."/>
            <person name="Franken C."/>
            <person name="Gibelin C."/>
            <person name="Gish J."/>
            <person name="Goldstein S."/>
            <person name="Gonzalez A.J."/>
            <person name="Green P.J."/>
            <person name="Hallab A."/>
            <person name="Hartog M."/>
            <person name="Hua A."/>
            <person name="Humphray S.J."/>
            <person name="Jeong D.H."/>
            <person name="Jing Y."/>
            <person name="Jocker A."/>
            <person name="Kenton S.M."/>
            <person name="Kim D.J."/>
            <person name="Klee K."/>
            <person name="Lai H."/>
            <person name="Lang C."/>
            <person name="Lin S."/>
            <person name="Macmil S.L."/>
            <person name="Magdelenat G."/>
            <person name="Matthews L."/>
            <person name="McCorrison J."/>
            <person name="Monaghan E.L."/>
            <person name="Mun J.H."/>
            <person name="Najar F.Z."/>
            <person name="Nicholson C."/>
            <person name="Noirot C."/>
            <person name="O'Bleness M."/>
            <person name="Paule C.R."/>
            <person name="Poulain J."/>
            <person name="Prion F."/>
            <person name="Qin B."/>
            <person name="Qu C."/>
            <person name="Retzel E.F."/>
            <person name="Riddle C."/>
            <person name="Sallet E."/>
            <person name="Samain S."/>
            <person name="Samson N."/>
            <person name="Sanders I."/>
            <person name="Saurat O."/>
            <person name="Scarpelli C."/>
            <person name="Schiex T."/>
            <person name="Segurens B."/>
            <person name="Severin A.J."/>
            <person name="Sherrier D.J."/>
            <person name="Shi R."/>
            <person name="Sims S."/>
            <person name="Singer S.R."/>
            <person name="Sinharoy S."/>
            <person name="Sterck L."/>
            <person name="Viollet A."/>
            <person name="Wang B.B."/>
            <person name="Wang K."/>
            <person name="Wang M."/>
            <person name="Wang X."/>
            <person name="Warfsmann J."/>
            <person name="Weissenbach J."/>
            <person name="White D.D."/>
            <person name="White J.D."/>
            <person name="Wiley G.B."/>
            <person name="Wincker P."/>
            <person name="Xing Y."/>
            <person name="Yang L."/>
            <person name="Yao Z."/>
            <person name="Ying F."/>
            <person name="Zhai J."/>
            <person name="Zhou L."/>
            <person name="Zuber A."/>
            <person name="Denarie J."/>
            <person name="Dixon R.A."/>
            <person name="May G.D."/>
            <person name="Schwartz D.C."/>
            <person name="Rogers J."/>
            <person name="Quetier F."/>
            <person name="Town C.D."/>
            <person name="Roe B.A."/>
        </authorList>
    </citation>
    <scope>NUCLEOTIDE SEQUENCE [LARGE SCALE GENOMIC DNA]</scope>
    <source>
        <strain evidence="1">A17</strain>
        <strain evidence="2 3">cv. Jemalong A17</strain>
    </source>
</reference>
<accession>A0A072TF95</accession>
<dbReference type="EnsemblPlants" id="KEH16052">
    <property type="protein sequence ID" value="KEH16052"/>
    <property type="gene ID" value="MTR_0357s0030"/>
</dbReference>
<evidence type="ECO:0000313" key="1">
    <source>
        <dbReference type="EMBL" id="KEH16052.1"/>
    </source>
</evidence>
<protein>
    <submittedName>
        <fullName evidence="1 2">Uncharacterized protein</fullName>
    </submittedName>
</protein>
<reference evidence="1 3" key="2">
    <citation type="journal article" date="2014" name="BMC Genomics">
        <title>An improved genome release (version Mt4.0) for the model legume Medicago truncatula.</title>
        <authorList>
            <person name="Tang H."/>
            <person name="Krishnakumar V."/>
            <person name="Bidwell S."/>
            <person name="Rosen B."/>
            <person name="Chan A."/>
            <person name="Zhou S."/>
            <person name="Gentzbittel L."/>
            <person name="Childs K.L."/>
            <person name="Yandell M."/>
            <person name="Gundlach H."/>
            <person name="Mayer K.F."/>
            <person name="Schwartz D.C."/>
            <person name="Town C.D."/>
        </authorList>
    </citation>
    <scope>GENOME REANNOTATION</scope>
    <source>
        <strain evidence="1">A17</strain>
        <strain evidence="2 3">cv. Jemalong A17</strain>
    </source>
</reference>
<gene>
    <name evidence="1" type="ORF">MTR_0357s0030</name>
</gene>
<reference evidence="2" key="3">
    <citation type="submission" date="2015-06" db="UniProtKB">
        <authorList>
            <consortium name="EnsemblPlants"/>
        </authorList>
    </citation>
    <scope>IDENTIFICATION</scope>
    <source>
        <strain evidence="2">cv. Jemalong A17</strain>
    </source>
</reference>
<keyword evidence="3" id="KW-1185">Reference proteome</keyword>
<dbReference type="PaxDb" id="3880-AES83068"/>
<organism evidence="1 3">
    <name type="scientific">Medicago truncatula</name>
    <name type="common">Barrel medic</name>
    <name type="synonym">Medicago tribuloides</name>
    <dbReference type="NCBI Taxonomy" id="3880"/>
    <lineage>
        <taxon>Eukaryota</taxon>
        <taxon>Viridiplantae</taxon>
        <taxon>Streptophyta</taxon>
        <taxon>Embryophyta</taxon>
        <taxon>Tracheophyta</taxon>
        <taxon>Spermatophyta</taxon>
        <taxon>Magnoliopsida</taxon>
        <taxon>eudicotyledons</taxon>
        <taxon>Gunneridae</taxon>
        <taxon>Pentapetalae</taxon>
        <taxon>rosids</taxon>
        <taxon>fabids</taxon>
        <taxon>Fabales</taxon>
        <taxon>Fabaceae</taxon>
        <taxon>Papilionoideae</taxon>
        <taxon>50 kb inversion clade</taxon>
        <taxon>NPAAA clade</taxon>
        <taxon>Hologalegina</taxon>
        <taxon>IRL clade</taxon>
        <taxon>Trifolieae</taxon>
        <taxon>Medicago</taxon>
    </lineage>
</organism>
<dbReference type="Proteomes" id="UP000002051">
    <property type="component" value="Unassembled WGS sequence"/>
</dbReference>
<evidence type="ECO:0000313" key="2">
    <source>
        <dbReference type="EnsemblPlants" id="KEH16052"/>
    </source>
</evidence>
<evidence type="ECO:0000313" key="3">
    <source>
        <dbReference type="Proteomes" id="UP000002051"/>
    </source>
</evidence>
<sequence>MKIVQKMAIAYKDWLEVLPFSLLGSHASVHISTGATSLPSLNPDNRSSAEVQAGLNLKCMTNLVQPCQERLKQTSNKKIENPKGRSMQKLRIKRQSNCIRSGTIHLGHPTIKKTSDSKHLQIKDSEQGHSKLLGRIAVIVFNVPSHTFTIFQIFQRSVEPCPW</sequence>
<proteinExistence type="predicted"/>
<dbReference type="AlphaFoldDB" id="A0A072TF95"/>
<dbReference type="HOGENOM" id="CLU_1629569_0_0_1"/>
<dbReference type="EMBL" id="KL403082">
    <property type="protein sequence ID" value="KEH16052.1"/>
    <property type="molecule type" value="Genomic_DNA"/>
</dbReference>
<name>A0A072TF95_MEDTR</name>